<name>A0A151NCE2_ALLMI</name>
<dbReference type="AlphaFoldDB" id="A0A151NCE2"/>
<reference evidence="1 2" key="1">
    <citation type="journal article" date="2012" name="Genome Biol.">
        <title>Sequencing three crocodilian genomes to illuminate the evolution of archosaurs and amniotes.</title>
        <authorList>
            <person name="St John J.A."/>
            <person name="Braun E.L."/>
            <person name="Isberg S.R."/>
            <person name="Miles L.G."/>
            <person name="Chong A.Y."/>
            <person name="Gongora J."/>
            <person name="Dalzell P."/>
            <person name="Moran C."/>
            <person name="Bed'hom B."/>
            <person name="Abzhanov A."/>
            <person name="Burgess S.C."/>
            <person name="Cooksey A.M."/>
            <person name="Castoe T.A."/>
            <person name="Crawford N.G."/>
            <person name="Densmore L.D."/>
            <person name="Drew J.C."/>
            <person name="Edwards S.V."/>
            <person name="Faircloth B.C."/>
            <person name="Fujita M.K."/>
            <person name="Greenwold M.J."/>
            <person name="Hoffmann F.G."/>
            <person name="Howard J.M."/>
            <person name="Iguchi T."/>
            <person name="Janes D.E."/>
            <person name="Khan S.Y."/>
            <person name="Kohno S."/>
            <person name="de Koning A.J."/>
            <person name="Lance S.L."/>
            <person name="McCarthy F.M."/>
            <person name="McCormack J.E."/>
            <person name="Merchant M.E."/>
            <person name="Peterson D.G."/>
            <person name="Pollock D.D."/>
            <person name="Pourmand N."/>
            <person name="Raney B.J."/>
            <person name="Roessler K.A."/>
            <person name="Sanford J.R."/>
            <person name="Sawyer R.H."/>
            <person name="Schmidt C.J."/>
            <person name="Triplett E.W."/>
            <person name="Tuberville T.D."/>
            <person name="Venegas-Anaya M."/>
            <person name="Howard J.T."/>
            <person name="Jarvis E.D."/>
            <person name="Guillette L.J.Jr."/>
            <person name="Glenn T.C."/>
            <person name="Green R.E."/>
            <person name="Ray D.A."/>
        </authorList>
    </citation>
    <scope>NUCLEOTIDE SEQUENCE [LARGE SCALE GENOMIC DNA]</scope>
    <source>
        <strain evidence="1">KSC_2009_1</strain>
    </source>
</reference>
<gene>
    <name evidence="1" type="ORF">Y1Q_0011925</name>
</gene>
<organism evidence="1 2">
    <name type="scientific">Alligator mississippiensis</name>
    <name type="common">American alligator</name>
    <dbReference type="NCBI Taxonomy" id="8496"/>
    <lineage>
        <taxon>Eukaryota</taxon>
        <taxon>Metazoa</taxon>
        <taxon>Chordata</taxon>
        <taxon>Craniata</taxon>
        <taxon>Vertebrata</taxon>
        <taxon>Euteleostomi</taxon>
        <taxon>Archelosauria</taxon>
        <taxon>Archosauria</taxon>
        <taxon>Crocodylia</taxon>
        <taxon>Alligatoridae</taxon>
        <taxon>Alligatorinae</taxon>
        <taxon>Alligator</taxon>
    </lineage>
</organism>
<dbReference type="EMBL" id="AKHW03003404">
    <property type="protein sequence ID" value="KYO34488.1"/>
    <property type="molecule type" value="Genomic_DNA"/>
</dbReference>
<proteinExistence type="predicted"/>
<protein>
    <submittedName>
        <fullName evidence="1">Uncharacterized protein</fullName>
    </submittedName>
</protein>
<evidence type="ECO:0000313" key="2">
    <source>
        <dbReference type="Proteomes" id="UP000050525"/>
    </source>
</evidence>
<dbReference type="Proteomes" id="UP000050525">
    <property type="component" value="Unassembled WGS sequence"/>
</dbReference>
<sequence>MMWQLQVQPKPGYMHVPYRPLLRTWSADIATKNEEKACFSGLPSSYSASCDSHHLKSLERYLQQYL</sequence>
<keyword evidence="2" id="KW-1185">Reference proteome</keyword>
<accession>A0A151NCE2</accession>
<evidence type="ECO:0000313" key="1">
    <source>
        <dbReference type="EMBL" id="KYO34488.1"/>
    </source>
</evidence>
<comment type="caution">
    <text evidence="1">The sequence shown here is derived from an EMBL/GenBank/DDBJ whole genome shotgun (WGS) entry which is preliminary data.</text>
</comment>